<comment type="caution">
    <text evidence="2">The sequence shown here is derived from an EMBL/GenBank/DDBJ whole genome shotgun (WGS) entry which is preliminary data.</text>
</comment>
<reference evidence="3" key="1">
    <citation type="journal article" date="2019" name="Int. J. Syst. Evol. Microbiol.">
        <title>The Global Catalogue of Microorganisms (GCM) 10K type strain sequencing project: providing services to taxonomists for standard genome sequencing and annotation.</title>
        <authorList>
            <consortium name="The Broad Institute Genomics Platform"/>
            <consortium name="The Broad Institute Genome Sequencing Center for Infectious Disease"/>
            <person name="Wu L."/>
            <person name="Ma J."/>
        </authorList>
    </citation>
    <scope>NUCLEOTIDE SEQUENCE [LARGE SCALE GENOMIC DNA]</scope>
    <source>
        <strain evidence="3">JCM 32226</strain>
    </source>
</reference>
<evidence type="ECO:0000313" key="2">
    <source>
        <dbReference type="EMBL" id="GAA4493375.1"/>
    </source>
</evidence>
<accession>A0ABP8PY83</accession>
<keyword evidence="1" id="KW-0472">Membrane</keyword>
<gene>
    <name evidence="2" type="ORF">GCM10023095_03510</name>
</gene>
<dbReference type="Proteomes" id="UP001501321">
    <property type="component" value="Unassembled WGS sequence"/>
</dbReference>
<feature type="transmembrane region" description="Helical" evidence="1">
    <location>
        <begin position="121"/>
        <end position="142"/>
    </location>
</feature>
<keyword evidence="1" id="KW-0812">Transmembrane</keyword>
<evidence type="ECO:0000256" key="1">
    <source>
        <dbReference type="SAM" id="Phobius"/>
    </source>
</evidence>
<sequence length="171" mass="17668">MSLVECQSCHNLIEDGTEVCDSCGKRIDGGGSVAPAQSSIPHIARSASGKSSSKEDLIRSMQQGKPTTAMDLLGMILAAAALVLAGVGAGMINPALPYILLGVVFPLGVAGFYVGRRTGNAASGALWASLLGPAGLVVAFVLPDRTRVPCPHCKELIKLDAKICPHCQRES</sequence>
<proteinExistence type="predicted"/>
<evidence type="ECO:0008006" key="4">
    <source>
        <dbReference type="Google" id="ProtNLM"/>
    </source>
</evidence>
<protein>
    <recommendedName>
        <fullName evidence="4">Zinc ribbon domain-containing protein</fullName>
    </recommendedName>
</protein>
<feature type="transmembrane region" description="Helical" evidence="1">
    <location>
        <begin position="95"/>
        <end position="114"/>
    </location>
</feature>
<keyword evidence="1" id="KW-1133">Transmembrane helix</keyword>
<organism evidence="2 3">
    <name type="scientific">Pseudaeromonas paramecii</name>
    <dbReference type="NCBI Taxonomy" id="2138166"/>
    <lineage>
        <taxon>Bacteria</taxon>
        <taxon>Pseudomonadati</taxon>
        <taxon>Pseudomonadota</taxon>
        <taxon>Gammaproteobacteria</taxon>
        <taxon>Aeromonadales</taxon>
        <taxon>Aeromonadaceae</taxon>
        <taxon>Pseudaeromonas</taxon>
    </lineage>
</organism>
<feature type="transmembrane region" description="Helical" evidence="1">
    <location>
        <begin position="69"/>
        <end position="89"/>
    </location>
</feature>
<dbReference type="RefSeq" id="WP_345009445.1">
    <property type="nucleotide sequence ID" value="NZ_BAABFC010000001.1"/>
</dbReference>
<keyword evidence="3" id="KW-1185">Reference proteome</keyword>
<dbReference type="EMBL" id="BAABFC010000001">
    <property type="protein sequence ID" value="GAA4493375.1"/>
    <property type="molecule type" value="Genomic_DNA"/>
</dbReference>
<name>A0ABP8PY83_9GAMM</name>
<evidence type="ECO:0000313" key="3">
    <source>
        <dbReference type="Proteomes" id="UP001501321"/>
    </source>
</evidence>